<evidence type="ECO:0000256" key="9">
    <source>
        <dbReference type="SAM" id="MobiDB-lite"/>
    </source>
</evidence>
<sequence>MLFRHTLTRRDAFLILLGASSMYIWSLLFRDPPSDQSILINAQFANHNHHPAGAAGVTNQNQLADNLLATAEISTLTVTQTVTDTSTITEPEPEPTSVTEARRQRDNRELPHTTLISHAPGWTLFRNLYMSNGTLFILTETPKTFPEIRMMTSTGLTAVNTPENIAAREPTEENMDFIKPEDALEKWGGDPDRGQTNRVWTVEGNSLLVNEPGQFLRHYYHLVAELFFGVQAFWHGSFSQEELTTNEHAAQQLAFSASPSLHPAPPNIDRAIFIHSNADGWRDDPGFNSYFLRAAFPSMTIEHEEDWADRVKTTEGGDRVWRFPVALLTDRSAAHRGSACGSLTQRIASEAWEGMRKLGQLRGRHVGGWWAPVRDAIWEFAGMALNERRPDEIEAPEHDIIIRGYGEGSNEILNGVGVEAQKYLSMPEKVVITYISRQGTRRRLVKEDHDMLVEELTKLVERKNEEARVGEKKREWELHVLQAERMTKDEQVRAAARTTIMLGVHGNGLTHLVWMKPTKVSTVIEIFYPQGFAHDYQWTSRALGMAHYAVWNDTHFTHPNKPGVDYPEGFQGNQIPVHGPTVAKLIEDRVNGVL</sequence>
<evidence type="ECO:0000256" key="7">
    <source>
        <dbReference type="ARBA" id="ARBA00023180"/>
    </source>
</evidence>
<dbReference type="GO" id="GO:0016020">
    <property type="term" value="C:membrane"/>
    <property type="evidence" value="ECO:0007669"/>
    <property type="project" value="UniProtKB-SubCell"/>
</dbReference>
<dbReference type="AlphaFoldDB" id="A0A8H5D6V3"/>
<feature type="domain" description="Glycosyltransferase 61 catalytic" evidence="11">
    <location>
        <begin position="430"/>
        <end position="519"/>
    </location>
</feature>
<proteinExistence type="predicted"/>
<evidence type="ECO:0000256" key="8">
    <source>
        <dbReference type="SAM" id="Coils"/>
    </source>
</evidence>
<keyword evidence="13" id="KW-1185">Reference proteome</keyword>
<keyword evidence="4 10" id="KW-0812">Transmembrane</keyword>
<organism evidence="12 13">
    <name type="scientific">Leucocoprinus leucothites</name>
    <dbReference type="NCBI Taxonomy" id="201217"/>
    <lineage>
        <taxon>Eukaryota</taxon>
        <taxon>Fungi</taxon>
        <taxon>Dikarya</taxon>
        <taxon>Basidiomycota</taxon>
        <taxon>Agaricomycotina</taxon>
        <taxon>Agaricomycetes</taxon>
        <taxon>Agaricomycetidae</taxon>
        <taxon>Agaricales</taxon>
        <taxon>Agaricineae</taxon>
        <taxon>Agaricaceae</taxon>
        <taxon>Leucocoprinus</taxon>
    </lineage>
</organism>
<evidence type="ECO:0000256" key="3">
    <source>
        <dbReference type="ARBA" id="ARBA00022679"/>
    </source>
</evidence>
<keyword evidence="8" id="KW-0175">Coiled coil</keyword>
<dbReference type="InterPro" id="IPR007657">
    <property type="entry name" value="Glycosyltransferase_61"/>
</dbReference>
<dbReference type="GO" id="GO:0035269">
    <property type="term" value="P:protein O-linked glycosylation via mannose"/>
    <property type="evidence" value="ECO:0007669"/>
    <property type="project" value="TreeGrafter"/>
</dbReference>
<evidence type="ECO:0000256" key="6">
    <source>
        <dbReference type="ARBA" id="ARBA00023136"/>
    </source>
</evidence>
<dbReference type="EMBL" id="JAACJO010000010">
    <property type="protein sequence ID" value="KAF5353317.1"/>
    <property type="molecule type" value="Genomic_DNA"/>
</dbReference>
<protein>
    <recommendedName>
        <fullName evidence="11">Glycosyltransferase 61 catalytic domain-containing protein</fullName>
    </recommendedName>
</protein>
<dbReference type="Proteomes" id="UP000559027">
    <property type="component" value="Unassembled WGS sequence"/>
</dbReference>
<comment type="caution">
    <text evidence="12">The sequence shown here is derived from an EMBL/GenBank/DDBJ whole genome shotgun (WGS) entry which is preliminary data.</text>
</comment>
<evidence type="ECO:0000256" key="1">
    <source>
        <dbReference type="ARBA" id="ARBA00004167"/>
    </source>
</evidence>
<keyword evidence="2" id="KW-0328">Glycosyltransferase</keyword>
<dbReference type="GO" id="GO:0097363">
    <property type="term" value="F:protein O-acetylglucosaminyltransferase activity"/>
    <property type="evidence" value="ECO:0007669"/>
    <property type="project" value="TreeGrafter"/>
</dbReference>
<feature type="compositionally biased region" description="Low complexity" evidence="9">
    <location>
        <begin position="83"/>
        <end position="99"/>
    </location>
</feature>
<accession>A0A8H5D6V3</accession>
<evidence type="ECO:0000256" key="10">
    <source>
        <dbReference type="SAM" id="Phobius"/>
    </source>
</evidence>
<evidence type="ECO:0000256" key="5">
    <source>
        <dbReference type="ARBA" id="ARBA00022989"/>
    </source>
</evidence>
<feature type="region of interest" description="Disordered" evidence="9">
    <location>
        <begin position="83"/>
        <end position="108"/>
    </location>
</feature>
<dbReference type="GO" id="GO:0005783">
    <property type="term" value="C:endoplasmic reticulum"/>
    <property type="evidence" value="ECO:0007669"/>
    <property type="project" value="TreeGrafter"/>
</dbReference>
<comment type="subcellular location">
    <subcellularLocation>
        <location evidence="1">Membrane</location>
        <topology evidence="1">Single-pass membrane protein</topology>
    </subcellularLocation>
</comment>
<keyword evidence="6 10" id="KW-0472">Membrane</keyword>
<reference evidence="12 13" key="1">
    <citation type="journal article" date="2020" name="ISME J.">
        <title>Uncovering the hidden diversity of litter-decomposition mechanisms in mushroom-forming fungi.</title>
        <authorList>
            <person name="Floudas D."/>
            <person name="Bentzer J."/>
            <person name="Ahren D."/>
            <person name="Johansson T."/>
            <person name="Persson P."/>
            <person name="Tunlid A."/>
        </authorList>
    </citation>
    <scope>NUCLEOTIDE SEQUENCE [LARGE SCALE GENOMIC DNA]</scope>
    <source>
        <strain evidence="12 13">CBS 146.42</strain>
    </source>
</reference>
<keyword evidence="3" id="KW-0808">Transferase</keyword>
<dbReference type="PANTHER" id="PTHR20961">
    <property type="entry name" value="GLYCOSYLTRANSFERASE"/>
    <property type="match status" value="1"/>
</dbReference>
<evidence type="ECO:0000259" key="11">
    <source>
        <dbReference type="Pfam" id="PF04577"/>
    </source>
</evidence>
<evidence type="ECO:0000313" key="13">
    <source>
        <dbReference type="Proteomes" id="UP000559027"/>
    </source>
</evidence>
<dbReference type="Pfam" id="PF04577">
    <property type="entry name" value="Glyco_transf_61"/>
    <property type="match status" value="1"/>
</dbReference>
<feature type="transmembrane region" description="Helical" evidence="10">
    <location>
        <begin position="12"/>
        <end position="29"/>
    </location>
</feature>
<name>A0A8H5D6V3_9AGAR</name>
<evidence type="ECO:0000256" key="4">
    <source>
        <dbReference type="ARBA" id="ARBA00022692"/>
    </source>
</evidence>
<dbReference type="InterPro" id="IPR049625">
    <property type="entry name" value="Glyco_transf_61_cat"/>
</dbReference>
<feature type="coiled-coil region" evidence="8">
    <location>
        <begin position="446"/>
        <end position="473"/>
    </location>
</feature>
<keyword evidence="7" id="KW-0325">Glycoprotein</keyword>
<dbReference type="OrthoDB" id="529273at2759"/>
<gene>
    <name evidence="12" type="ORF">D9756_007986</name>
</gene>
<dbReference type="PANTHER" id="PTHR20961:SF38">
    <property type="entry name" value="PROTEIN O-LINKED-MANNOSE BETA-1,4-N-ACETYLGLUCOSAMINYLTRANSFERASE 2"/>
    <property type="match status" value="1"/>
</dbReference>
<keyword evidence="5 10" id="KW-1133">Transmembrane helix</keyword>
<evidence type="ECO:0000256" key="2">
    <source>
        <dbReference type="ARBA" id="ARBA00022676"/>
    </source>
</evidence>
<evidence type="ECO:0000313" key="12">
    <source>
        <dbReference type="EMBL" id="KAF5353317.1"/>
    </source>
</evidence>